<dbReference type="AlphaFoldDB" id="A0A1G8JUB5"/>
<proteinExistence type="predicted"/>
<gene>
    <name evidence="2" type="ORF">SAMN04487993_1003263</name>
</gene>
<sequence>MALLRLCARHARWLLVAGLVLGIALPDLTRAVRPWLPELVALMLFVAALRIGPKAALGALATLPRTLAVVLVFQLAAPLAVLGLCIALGVADSPVALALVLLCAAAPLAGSPNLALLVGGDPAPALRLLILGTALLPLTALPVLALMPDLGDPALLRAAVLRLLATIAGATALAFGLRALLPEPTLRQVQALDGASALVMTVLVLGLMSAIAPALRDDPLALLAWLALAFAANLGPQLLVGDLLARRGARDGLHATALIAGNRNIALFLVALPPEVTAKLLLFIGCYQIPMYLTPLLLPRLYRRFDARASIPRPVR</sequence>
<feature type="transmembrane region" description="Helical" evidence="1">
    <location>
        <begin position="96"/>
        <end position="116"/>
    </location>
</feature>
<keyword evidence="3" id="KW-1185">Reference proteome</keyword>
<accession>A0A1G8JUB5</accession>
<dbReference type="RefSeq" id="WP_089844552.1">
    <property type="nucleotide sequence ID" value="NZ_FNEJ01000003.1"/>
</dbReference>
<evidence type="ECO:0008006" key="4">
    <source>
        <dbReference type="Google" id="ProtNLM"/>
    </source>
</evidence>
<dbReference type="STRING" id="555512.SAMN04487993_1003263"/>
<dbReference type="Proteomes" id="UP000199093">
    <property type="component" value="Unassembled WGS sequence"/>
</dbReference>
<dbReference type="OrthoDB" id="8477735at2"/>
<protein>
    <recommendedName>
        <fullName evidence="4">Bile acid:Na+ symporter, BASS family</fullName>
    </recommendedName>
</protein>
<evidence type="ECO:0000256" key="1">
    <source>
        <dbReference type="SAM" id="Phobius"/>
    </source>
</evidence>
<evidence type="ECO:0000313" key="3">
    <source>
        <dbReference type="Proteomes" id="UP000199093"/>
    </source>
</evidence>
<keyword evidence="1" id="KW-0812">Transmembrane</keyword>
<reference evidence="2 3" key="1">
    <citation type="submission" date="2016-10" db="EMBL/GenBank/DDBJ databases">
        <authorList>
            <person name="de Groot N.N."/>
        </authorList>
    </citation>
    <scope>NUCLEOTIDE SEQUENCE [LARGE SCALE GENOMIC DNA]</scope>
    <source>
        <strain evidence="2 3">DSM 26424</strain>
    </source>
</reference>
<name>A0A1G8JUB5_9RHOB</name>
<dbReference type="InterPro" id="IPR038770">
    <property type="entry name" value="Na+/solute_symporter_sf"/>
</dbReference>
<keyword evidence="1" id="KW-1133">Transmembrane helix</keyword>
<feature type="transmembrane region" description="Helical" evidence="1">
    <location>
        <begin position="220"/>
        <end position="240"/>
    </location>
</feature>
<dbReference type="Gene3D" id="1.20.1530.20">
    <property type="match status" value="1"/>
</dbReference>
<feature type="transmembrane region" description="Helical" evidence="1">
    <location>
        <begin position="192"/>
        <end position="214"/>
    </location>
</feature>
<feature type="transmembrane region" description="Helical" evidence="1">
    <location>
        <begin position="159"/>
        <end position="180"/>
    </location>
</feature>
<feature type="transmembrane region" description="Helical" evidence="1">
    <location>
        <begin position="67"/>
        <end position="90"/>
    </location>
</feature>
<keyword evidence="1" id="KW-0472">Membrane</keyword>
<feature type="transmembrane region" description="Helical" evidence="1">
    <location>
        <begin position="128"/>
        <end position="147"/>
    </location>
</feature>
<dbReference type="EMBL" id="FNEJ01000003">
    <property type="protein sequence ID" value="SDI34768.1"/>
    <property type="molecule type" value="Genomic_DNA"/>
</dbReference>
<feature type="transmembrane region" description="Helical" evidence="1">
    <location>
        <begin position="41"/>
        <end position="60"/>
    </location>
</feature>
<evidence type="ECO:0000313" key="2">
    <source>
        <dbReference type="EMBL" id="SDI34768.1"/>
    </source>
</evidence>
<organism evidence="2 3">
    <name type="scientific">Salipiger marinus</name>
    <dbReference type="NCBI Taxonomy" id="555512"/>
    <lineage>
        <taxon>Bacteria</taxon>
        <taxon>Pseudomonadati</taxon>
        <taxon>Pseudomonadota</taxon>
        <taxon>Alphaproteobacteria</taxon>
        <taxon>Rhodobacterales</taxon>
        <taxon>Roseobacteraceae</taxon>
        <taxon>Salipiger</taxon>
    </lineage>
</organism>